<dbReference type="Pfam" id="PF00348">
    <property type="entry name" value="polyprenyl_synt"/>
    <property type="match status" value="1"/>
</dbReference>
<accession>A0A0U4W8B6</accession>
<evidence type="ECO:0000256" key="6">
    <source>
        <dbReference type="ARBA" id="ARBA00023229"/>
    </source>
</evidence>
<dbReference type="InterPro" id="IPR000092">
    <property type="entry name" value="Polyprenyl_synt"/>
</dbReference>
<dbReference type="EMBL" id="CP013987">
    <property type="protein sequence ID" value="ALZ84181.1"/>
    <property type="molecule type" value="Genomic_DNA"/>
</dbReference>
<dbReference type="RefSeq" id="WP_059314388.1">
    <property type="nucleotide sequence ID" value="NZ_CP013987.1"/>
</dbReference>
<organism evidence="8 9">
    <name type="scientific">Pseudomonas oryzihabitans</name>
    <dbReference type="NCBI Taxonomy" id="47885"/>
    <lineage>
        <taxon>Bacteria</taxon>
        <taxon>Pseudomonadati</taxon>
        <taxon>Pseudomonadota</taxon>
        <taxon>Gammaproteobacteria</taxon>
        <taxon>Pseudomonadales</taxon>
        <taxon>Pseudomonadaceae</taxon>
        <taxon>Pseudomonas</taxon>
    </lineage>
</organism>
<evidence type="ECO:0000256" key="7">
    <source>
        <dbReference type="RuleBase" id="RU004466"/>
    </source>
</evidence>
<evidence type="ECO:0000256" key="4">
    <source>
        <dbReference type="ARBA" id="ARBA00022723"/>
    </source>
</evidence>
<keyword evidence="5" id="KW-0460">Magnesium</keyword>
<keyword evidence="3 7" id="KW-0808">Transferase</keyword>
<evidence type="ECO:0000256" key="5">
    <source>
        <dbReference type="ARBA" id="ARBA00022842"/>
    </source>
</evidence>
<protein>
    <submittedName>
        <fullName evidence="8">Geranylgeranyl pyrophosphate synthase</fullName>
    </submittedName>
</protein>
<dbReference type="Gene3D" id="1.10.600.10">
    <property type="entry name" value="Farnesyl Diphosphate Synthase"/>
    <property type="match status" value="1"/>
</dbReference>
<keyword evidence="4" id="KW-0479">Metal-binding</keyword>
<evidence type="ECO:0000256" key="3">
    <source>
        <dbReference type="ARBA" id="ARBA00022679"/>
    </source>
</evidence>
<keyword evidence="6" id="KW-0414">Isoprene biosynthesis</keyword>
<dbReference type="AlphaFoldDB" id="A0A0U4W8B6"/>
<name>A0A0U4W8B6_9PSED</name>
<dbReference type="InterPro" id="IPR008949">
    <property type="entry name" value="Isoprenoid_synthase_dom_sf"/>
</dbReference>
<dbReference type="FunFam" id="1.10.600.10:FF:000001">
    <property type="entry name" value="Geranylgeranyl diphosphate synthase"/>
    <property type="match status" value="1"/>
</dbReference>
<dbReference type="PANTHER" id="PTHR43281:SF1">
    <property type="entry name" value="FARNESYL DIPHOSPHATE SYNTHASE"/>
    <property type="match status" value="1"/>
</dbReference>
<evidence type="ECO:0000256" key="1">
    <source>
        <dbReference type="ARBA" id="ARBA00001946"/>
    </source>
</evidence>
<comment type="cofactor">
    <cofactor evidence="1">
        <name>Mg(2+)</name>
        <dbReference type="ChEBI" id="CHEBI:18420"/>
    </cofactor>
</comment>
<evidence type="ECO:0000313" key="8">
    <source>
        <dbReference type="EMBL" id="ALZ84181.1"/>
    </source>
</evidence>
<dbReference type="GO" id="GO:0004659">
    <property type="term" value="F:prenyltransferase activity"/>
    <property type="evidence" value="ECO:0007669"/>
    <property type="project" value="InterPro"/>
</dbReference>
<dbReference type="KEGG" id="por:APT59_08135"/>
<evidence type="ECO:0000256" key="2">
    <source>
        <dbReference type="ARBA" id="ARBA00006706"/>
    </source>
</evidence>
<sequence>MATVLVPNATDNFAATLQGQRTRIDERLAVLLPAGDDPVAEAIRSGVMAPGKRLRPLLMVLAADDLGQPDEAVLDLGCAVEMVHAASLFLDDMPCMDDARLRRGRPTLHVQFGEDVAMLAAVALLSHALRLVAGLAAVPAETRTQMVCQLADAVGTAGLVCGQYHDLHGGRQARPADAIALTNQLKTGALFSAAMGMASATLVTSAQQREAFQVFACQLGLAFQLLDDLDDGKGLGKDADKDGDKSTLVSLLGRDHAQRQLQSHLRQAREALAQADCADGALAGLLDIVFRPR</sequence>
<comment type="similarity">
    <text evidence="2 7">Belongs to the FPP/GGPP synthase family.</text>
</comment>
<dbReference type="GO" id="GO:0008654">
    <property type="term" value="P:phospholipid biosynthetic process"/>
    <property type="evidence" value="ECO:0007669"/>
    <property type="project" value="UniProtKB-ARBA"/>
</dbReference>
<dbReference type="GO" id="GO:0046872">
    <property type="term" value="F:metal ion binding"/>
    <property type="evidence" value="ECO:0007669"/>
    <property type="project" value="UniProtKB-KW"/>
</dbReference>
<dbReference type="SFLD" id="SFLDS00005">
    <property type="entry name" value="Isoprenoid_Synthase_Type_I"/>
    <property type="match status" value="1"/>
</dbReference>
<dbReference type="PROSITE" id="PS00444">
    <property type="entry name" value="POLYPRENYL_SYNTHASE_2"/>
    <property type="match status" value="1"/>
</dbReference>
<dbReference type="SUPFAM" id="SSF48576">
    <property type="entry name" value="Terpenoid synthases"/>
    <property type="match status" value="1"/>
</dbReference>
<dbReference type="InterPro" id="IPR033749">
    <property type="entry name" value="Polyprenyl_synt_CS"/>
</dbReference>
<proteinExistence type="inferred from homology"/>
<gene>
    <name evidence="8" type="ORF">APT59_08135</name>
</gene>
<dbReference type="PANTHER" id="PTHR43281">
    <property type="entry name" value="FARNESYL DIPHOSPHATE SYNTHASE"/>
    <property type="match status" value="1"/>
</dbReference>
<evidence type="ECO:0000313" key="9">
    <source>
        <dbReference type="Proteomes" id="UP000064137"/>
    </source>
</evidence>
<dbReference type="Proteomes" id="UP000064137">
    <property type="component" value="Chromosome"/>
</dbReference>
<dbReference type="OrthoDB" id="9805316at2"/>
<reference evidence="8 9" key="1">
    <citation type="submission" date="2016-01" db="EMBL/GenBank/DDBJ databases">
        <title>Annotation of Pseudomonas oryzihabitans USDA-ARS-USMARC-56511.</title>
        <authorList>
            <person name="Harhay G.P."/>
            <person name="Harhay D.M."/>
            <person name="Smith T.P.L."/>
            <person name="Bono J.L."/>
            <person name="Heaton M.P."/>
            <person name="Clawson M.L."/>
            <person name="Chitko-Mckown C.G."/>
            <person name="Capik S.F."/>
            <person name="DeDonder K.D."/>
            <person name="Apley M.D."/>
            <person name="Lubbers B.V."/>
            <person name="White B.J."/>
            <person name="Larson R.L."/>
        </authorList>
    </citation>
    <scope>NUCLEOTIDE SEQUENCE [LARGE SCALE GENOMIC DNA]</scope>
    <source>
        <strain evidence="8 9">USDA-ARS-USMARC-56511</strain>
    </source>
</reference>
<dbReference type="GO" id="GO:0016114">
    <property type="term" value="P:terpenoid biosynthetic process"/>
    <property type="evidence" value="ECO:0007669"/>
    <property type="project" value="UniProtKB-ARBA"/>
</dbReference>